<evidence type="ECO:0000256" key="4">
    <source>
        <dbReference type="ARBA" id="ARBA00022475"/>
    </source>
</evidence>
<dbReference type="InterPro" id="IPR010065">
    <property type="entry name" value="AA_ABC_transptr_permease_3TM"/>
</dbReference>
<comment type="caution">
    <text evidence="11">The sequence shown here is derived from an EMBL/GenBank/DDBJ whole genome shotgun (WGS) entry which is preliminary data.</text>
</comment>
<evidence type="ECO:0000256" key="2">
    <source>
        <dbReference type="ARBA" id="ARBA00010072"/>
    </source>
</evidence>
<dbReference type="SUPFAM" id="SSF161098">
    <property type="entry name" value="MetI-like"/>
    <property type="match status" value="1"/>
</dbReference>
<dbReference type="InterPro" id="IPR043429">
    <property type="entry name" value="ArtM/GltK/GlnP/TcyL/YhdX-like"/>
</dbReference>
<dbReference type="GO" id="GO:0006865">
    <property type="term" value="P:amino acid transport"/>
    <property type="evidence" value="ECO:0007669"/>
    <property type="project" value="UniProtKB-KW"/>
</dbReference>
<dbReference type="Gene3D" id="1.10.3720.10">
    <property type="entry name" value="MetI-like"/>
    <property type="match status" value="1"/>
</dbReference>
<evidence type="ECO:0000256" key="9">
    <source>
        <dbReference type="RuleBase" id="RU363032"/>
    </source>
</evidence>
<dbReference type="PROSITE" id="PS50928">
    <property type="entry name" value="ABC_TM1"/>
    <property type="match status" value="1"/>
</dbReference>
<comment type="subcellular location">
    <subcellularLocation>
        <location evidence="1 9">Cell membrane</location>
        <topology evidence="1 9">Multi-pass membrane protein</topology>
    </subcellularLocation>
</comment>
<proteinExistence type="inferred from homology"/>
<feature type="domain" description="ABC transmembrane type-1" evidence="10">
    <location>
        <begin position="24"/>
        <end position="220"/>
    </location>
</feature>
<organism evidence="11 12">
    <name type="scientific">Frisingicoccus caecimuris</name>
    <dbReference type="NCBI Taxonomy" id="1796636"/>
    <lineage>
        <taxon>Bacteria</taxon>
        <taxon>Bacillati</taxon>
        <taxon>Bacillota</taxon>
        <taxon>Clostridia</taxon>
        <taxon>Lachnospirales</taxon>
        <taxon>Lachnospiraceae</taxon>
        <taxon>Frisingicoccus</taxon>
    </lineage>
</organism>
<dbReference type="Proteomes" id="UP000295711">
    <property type="component" value="Unassembled WGS sequence"/>
</dbReference>
<dbReference type="InterPro" id="IPR035906">
    <property type="entry name" value="MetI-like_sf"/>
</dbReference>
<dbReference type="PANTHER" id="PTHR30614">
    <property type="entry name" value="MEMBRANE COMPONENT OF AMINO ACID ABC TRANSPORTER"/>
    <property type="match status" value="1"/>
</dbReference>
<dbReference type="AlphaFoldDB" id="A0A4V2SDQ3"/>
<evidence type="ECO:0000313" key="11">
    <source>
        <dbReference type="EMBL" id="TCO84058.1"/>
    </source>
</evidence>
<name>A0A4V2SDQ3_9FIRM</name>
<keyword evidence="3 9" id="KW-0813">Transport</keyword>
<dbReference type="EMBL" id="SLXA01000010">
    <property type="protein sequence ID" value="TCO84058.1"/>
    <property type="molecule type" value="Genomic_DNA"/>
</dbReference>
<dbReference type="PANTHER" id="PTHR30614:SF20">
    <property type="entry name" value="GLUTAMINE TRANSPORT SYSTEM PERMEASE PROTEIN GLNP"/>
    <property type="match status" value="1"/>
</dbReference>
<keyword evidence="8 9" id="KW-0472">Membrane</keyword>
<keyword evidence="6" id="KW-0029">Amino-acid transport</keyword>
<feature type="transmembrane region" description="Helical" evidence="9">
    <location>
        <begin position="202"/>
        <end position="223"/>
    </location>
</feature>
<dbReference type="FunFam" id="1.10.3720.10:FF:000033">
    <property type="entry name" value="Polar amino acid ABC transporter permease"/>
    <property type="match status" value="1"/>
</dbReference>
<protein>
    <submittedName>
        <fullName evidence="11">His/Glu/Gln/Arg/opine family amino acid ABC transporter permease subunit</fullName>
    </submittedName>
</protein>
<reference evidence="11 12" key="1">
    <citation type="submission" date="2019-03" db="EMBL/GenBank/DDBJ databases">
        <title>Genomic Encyclopedia of Type Strains, Phase IV (KMG-IV): sequencing the most valuable type-strain genomes for metagenomic binning, comparative biology and taxonomic classification.</title>
        <authorList>
            <person name="Goeker M."/>
        </authorList>
    </citation>
    <scope>NUCLEOTIDE SEQUENCE [LARGE SCALE GENOMIC DNA]</scope>
    <source>
        <strain evidence="11 12">DSM 28559</strain>
    </source>
</reference>
<feature type="transmembrane region" description="Helical" evidence="9">
    <location>
        <begin position="26"/>
        <end position="48"/>
    </location>
</feature>
<keyword evidence="5 9" id="KW-0812">Transmembrane</keyword>
<feature type="transmembrane region" description="Helical" evidence="9">
    <location>
        <begin position="69"/>
        <end position="88"/>
    </location>
</feature>
<feature type="transmembrane region" description="Helical" evidence="9">
    <location>
        <begin position="100"/>
        <end position="117"/>
    </location>
</feature>
<gene>
    <name evidence="11" type="ORF">EV212_11081</name>
</gene>
<evidence type="ECO:0000256" key="7">
    <source>
        <dbReference type="ARBA" id="ARBA00022989"/>
    </source>
</evidence>
<dbReference type="GO" id="GO:0043190">
    <property type="term" value="C:ATP-binding cassette (ABC) transporter complex"/>
    <property type="evidence" value="ECO:0007669"/>
    <property type="project" value="InterPro"/>
</dbReference>
<evidence type="ECO:0000313" key="12">
    <source>
        <dbReference type="Proteomes" id="UP000295711"/>
    </source>
</evidence>
<evidence type="ECO:0000256" key="3">
    <source>
        <dbReference type="ARBA" id="ARBA00022448"/>
    </source>
</evidence>
<comment type="similarity">
    <text evidence="2">Belongs to the binding-protein-dependent transport system permease family. HisMQ subfamily.</text>
</comment>
<evidence type="ECO:0000259" key="10">
    <source>
        <dbReference type="PROSITE" id="PS50928"/>
    </source>
</evidence>
<evidence type="ECO:0000256" key="6">
    <source>
        <dbReference type="ARBA" id="ARBA00022970"/>
    </source>
</evidence>
<dbReference type="Pfam" id="PF00528">
    <property type="entry name" value="BPD_transp_1"/>
    <property type="match status" value="1"/>
</dbReference>
<dbReference type="GO" id="GO:0022857">
    <property type="term" value="F:transmembrane transporter activity"/>
    <property type="evidence" value="ECO:0007669"/>
    <property type="project" value="InterPro"/>
</dbReference>
<evidence type="ECO:0000256" key="8">
    <source>
        <dbReference type="ARBA" id="ARBA00023136"/>
    </source>
</evidence>
<evidence type="ECO:0000256" key="5">
    <source>
        <dbReference type="ARBA" id="ARBA00022692"/>
    </source>
</evidence>
<dbReference type="RefSeq" id="WP_243115531.1">
    <property type="nucleotide sequence ID" value="NZ_JANKAQ010000011.1"/>
</dbReference>
<dbReference type="NCBIfam" id="TIGR01726">
    <property type="entry name" value="HEQRo_perm_3TM"/>
    <property type="match status" value="1"/>
</dbReference>
<dbReference type="InterPro" id="IPR000515">
    <property type="entry name" value="MetI-like"/>
</dbReference>
<evidence type="ECO:0000256" key="1">
    <source>
        <dbReference type="ARBA" id="ARBA00004651"/>
    </source>
</evidence>
<dbReference type="CDD" id="cd06261">
    <property type="entry name" value="TM_PBP2"/>
    <property type="match status" value="1"/>
</dbReference>
<sequence length="233" mass="25701">MDLFSAGRMASLFSQYAGHFLSGARMALILSLITVILSTILGTIFALGKMSHIKPLKWLISIYIEIFRSTPLMVQVMVIYFGAAAFGIKINVPFMKDFNSFFWGLLVLVLNSSAYVAEIVRSGIGAVDSGQIEAARSLGMSHGLTLKMVILPQALRNILPALMNEFVSIIKETSIVSLVGISELMFCAKDVVSISYRTLEPYVIAAIIYFIMVFPLSKLVAYIERRLNASVTR</sequence>
<accession>A0A4V2SDQ3</accession>
<keyword evidence="7 9" id="KW-1133">Transmembrane helix</keyword>
<keyword evidence="4" id="KW-1003">Cell membrane</keyword>
<keyword evidence="12" id="KW-1185">Reference proteome</keyword>